<dbReference type="InterPro" id="IPR013083">
    <property type="entry name" value="Znf_RING/FYVE/PHD"/>
</dbReference>
<evidence type="ECO:0000256" key="8">
    <source>
        <dbReference type="ARBA" id="ARBA00022786"/>
    </source>
</evidence>
<dbReference type="GO" id="GO:0061630">
    <property type="term" value="F:ubiquitin protein ligase activity"/>
    <property type="evidence" value="ECO:0007669"/>
    <property type="project" value="UniProtKB-EC"/>
</dbReference>
<comment type="catalytic activity">
    <reaction evidence="1">
        <text>[E2 ubiquitin-conjugating enzyme]-S-ubiquitinyl-L-cysteine + [acceptor protein]-L-lysine = [E2 ubiquitin-conjugating enzyme]-L-cysteine + [acceptor protein]-N(6)-ubiquitinyl-L-lysine.</text>
        <dbReference type="EC" id="2.3.2.31"/>
    </reaction>
</comment>
<feature type="domain" description="RING-type" evidence="11">
    <location>
        <begin position="110"/>
        <end position="318"/>
    </location>
</feature>
<dbReference type="InterPro" id="IPR048962">
    <property type="entry name" value="ARIH1-like_UBL"/>
</dbReference>
<name>A0AAN8SDA6_POLSC</name>
<dbReference type="EMBL" id="JAWJWF010000006">
    <property type="protein sequence ID" value="KAK6631581.1"/>
    <property type="molecule type" value="Genomic_DNA"/>
</dbReference>
<accession>A0AAN8SDA6</accession>
<dbReference type="AlphaFoldDB" id="A0AAN8SDA6"/>
<dbReference type="GO" id="GO:0008270">
    <property type="term" value="F:zinc ion binding"/>
    <property type="evidence" value="ECO:0007669"/>
    <property type="project" value="UniProtKB-KW"/>
</dbReference>
<dbReference type="InterPro" id="IPR044066">
    <property type="entry name" value="TRIAD_supradom"/>
</dbReference>
<dbReference type="CDD" id="cd20356">
    <property type="entry name" value="Rcat_RBR_HHARI-like"/>
    <property type="match status" value="1"/>
</dbReference>
<protein>
    <recommendedName>
        <fullName evidence="3">RBR-type E3 ubiquitin transferase</fullName>
        <ecNumber evidence="3">2.3.2.31</ecNumber>
    </recommendedName>
</protein>
<dbReference type="SUPFAM" id="SSF57850">
    <property type="entry name" value="RING/U-box"/>
    <property type="match status" value="3"/>
</dbReference>
<dbReference type="EC" id="2.3.2.31" evidence="3"/>
<proteinExistence type="inferred from homology"/>
<keyword evidence="14" id="KW-1185">Reference proteome</keyword>
<evidence type="ECO:0000256" key="7">
    <source>
        <dbReference type="ARBA" id="ARBA00022771"/>
    </source>
</evidence>
<dbReference type="SMART" id="SM00647">
    <property type="entry name" value="IBR"/>
    <property type="match status" value="2"/>
</dbReference>
<keyword evidence="8" id="KW-0833">Ubl conjugation pathway</keyword>
<dbReference type="Pfam" id="PF19422">
    <property type="entry name" value="Ariadne"/>
    <property type="match status" value="1"/>
</dbReference>
<keyword evidence="6" id="KW-0677">Repeat</keyword>
<dbReference type="GO" id="GO:0016567">
    <property type="term" value="P:protein ubiquitination"/>
    <property type="evidence" value="ECO:0007669"/>
    <property type="project" value="InterPro"/>
</dbReference>
<keyword evidence="5" id="KW-0479">Metal-binding</keyword>
<dbReference type="Gene3D" id="1.20.120.1750">
    <property type="match status" value="1"/>
</dbReference>
<dbReference type="FunFam" id="1.20.120.1750:FF:000002">
    <property type="entry name" value="RBR-type E3 ubiquitin transferase"/>
    <property type="match status" value="1"/>
</dbReference>
<dbReference type="Pfam" id="PF01485">
    <property type="entry name" value="IBR"/>
    <property type="match status" value="1"/>
</dbReference>
<dbReference type="PANTHER" id="PTHR11685">
    <property type="entry name" value="RBR FAMILY RING FINGER AND IBR DOMAIN-CONTAINING"/>
    <property type="match status" value="1"/>
</dbReference>
<dbReference type="PROSITE" id="PS51873">
    <property type="entry name" value="TRIAD"/>
    <property type="match status" value="1"/>
</dbReference>
<dbReference type="Pfam" id="PF21235">
    <property type="entry name" value="UBA_ARI1"/>
    <property type="match status" value="1"/>
</dbReference>
<dbReference type="InterPro" id="IPR002867">
    <property type="entry name" value="IBR_dom"/>
</dbReference>
<evidence type="ECO:0000256" key="6">
    <source>
        <dbReference type="ARBA" id="ARBA00022737"/>
    </source>
</evidence>
<evidence type="ECO:0000256" key="3">
    <source>
        <dbReference type="ARBA" id="ARBA00012251"/>
    </source>
</evidence>
<evidence type="ECO:0000313" key="12">
    <source>
        <dbReference type="EMBL" id="KAK6631581.1"/>
    </source>
</evidence>
<evidence type="ECO:0000259" key="11">
    <source>
        <dbReference type="PROSITE" id="PS51873"/>
    </source>
</evidence>
<evidence type="ECO:0000256" key="2">
    <source>
        <dbReference type="ARBA" id="ARBA00005884"/>
    </source>
</evidence>
<dbReference type="EMBL" id="JAWJWE010000001">
    <property type="protein sequence ID" value="KAK6644129.1"/>
    <property type="molecule type" value="Genomic_DNA"/>
</dbReference>
<evidence type="ECO:0000313" key="14">
    <source>
        <dbReference type="Proteomes" id="UP001359485"/>
    </source>
</evidence>
<evidence type="ECO:0000256" key="10">
    <source>
        <dbReference type="SAM" id="MobiDB-lite"/>
    </source>
</evidence>
<comment type="similarity">
    <text evidence="2">Belongs to the RBR family. Ariadne subfamily.</text>
</comment>
<dbReference type="Proteomes" id="UP001359485">
    <property type="component" value="Unassembled WGS sequence"/>
</dbReference>
<dbReference type="Proteomes" id="UP001372834">
    <property type="component" value="Unassembled WGS sequence"/>
</dbReference>
<evidence type="ECO:0000256" key="5">
    <source>
        <dbReference type="ARBA" id="ARBA00022723"/>
    </source>
</evidence>
<keyword evidence="4" id="KW-0808">Transferase</keyword>
<dbReference type="FunFam" id="3.30.40.10:FF:000019">
    <property type="entry name" value="RBR-type E3 ubiquitin transferase"/>
    <property type="match status" value="1"/>
</dbReference>
<dbReference type="Pfam" id="PF22191">
    <property type="entry name" value="IBR_1"/>
    <property type="match status" value="1"/>
</dbReference>
<dbReference type="CDD" id="cd16626">
    <property type="entry name" value="RING-HC_RBR_HHARI"/>
    <property type="match status" value="1"/>
</dbReference>
<dbReference type="InterPro" id="IPR045840">
    <property type="entry name" value="Ariadne"/>
</dbReference>
<comment type="caution">
    <text evidence="13">The sequence shown here is derived from an EMBL/GenBank/DDBJ whole genome shotgun (WGS) entry which is preliminary data.</text>
</comment>
<keyword evidence="7" id="KW-0863">Zinc-finger</keyword>
<dbReference type="InterPro" id="IPR031127">
    <property type="entry name" value="E3_UB_ligase_RBR"/>
</dbReference>
<keyword evidence="9" id="KW-0862">Zinc</keyword>
<evidence type="ECO:0000256" key="1">
    <source>
        <dbReference type="ARBA" id="ARBA00001798"/>
    </source>
</evidence>
<organism evidence="13 15">
    <name type="scientific">Polyplax serrata</name>
    <name type="common">Common mouse louse</name>
    <dbReference type="NCBI Taxonomy" id="468196"/>
    <lineage>
        <taxon>Eukaryota</taxon>
        <taxon>Metazoa</taxon>
        <taxon>Ecdysozoa</taxon>
        <taxon>Arthropoda</taxon>
        <taxon>Hexapoda</taxon>
        <taxon>Insecta</taxon>
        <taxon>Pterygota</taxon>
        <taxon>Neoptera</taxon>
        <taxon>Paraneoptera</taxon>
        <taxon>Psocodea</taxon>
        <taxon>Troctomorpha</taxon>
        <taxon>Phthiraptera</taxon>
        <taxon>Anoplura</taxon>
        <taxon>Polyplacidae</taxon>
        <taxon>Polyplax</taxon>
    </lineage>
</organism>
<feature type="region of interest" description="Disordered" evidence="10">
    <location>
        <begin position="1"/>
        <end position="23"/>
    </location>
</feature>
<evidence type="ECO:0000313" key="15">
    <source>
        <dbReference type="Proteomes" id="UP001372834"/>
    </source>
</evidence>
<reference evidence="13 15" key="1">
    <citation type="submission" date="2023-10" db="EMBL/GenBank/DDBJ databases">
        <title>Genomes of two closely related lineages of the louse Polyplax serrata with different host specificities.</title>
        <authorList>
            <person name="Martinu J."/>
            <person name="Tarabai H."/>
            <person name="Stefka J."/>
            <person name="Hypsa V."/>
        </authorList>
    </citation>
    <scope>NUCLEOTIDE SEQUENCE [LARGE SCALE GENOMIC DNA]</scope>
    <source>
        <strain evidence="12">98ZLc_SE</strain>
        <strain evidence="13">HR10_N</strain>
    </source>
</reference>
<sequence length="481" mass="56420">MDPDVETLYDDVDSGNESSGDDVDFAMEVESNNPRERPTDVDDYPFEVLSTEEIVQHMVDSIKDVNTVVEIPATTTRILLNHFKWDKEKLMERFYDGDQDQLFAEARVINPFRKPAIIKQKMMTGLECGHRFCMQCWAEYLTTKIMEEGVGQTIACAAHGCDILVDDATVMRLVRDSKVKLKYQHLITNSFVECNRLLRWCPSPDCNNAIKVQHVEARAVTCKCSHTFCFACGENWHDPVKCHWLKKWIKKCDDDSETSNWIAANTKECPKCNVTIEKDGGCNHMVCKNQNCKADFCWVCLGPWEPHGSSWYNCNRYDEEEAKAARDAQERSRAALQRYLFYCNRYMNHMQSLKFEHKLYASVKGKMEEMQHHNMSWIEVQFLKKAVDILCQCRQTLMYTYVFAYYLRKNNQSVIFEDNQKDLESATEKLSEFLERDITSENLADIKQKVQDKYRYCDGRRKVLLEHVHEGYEKDWWDYTE</sequence>
<evidence type="ECO:0000313" key="13">
    <source>
        <dbReference type="EMBL" id="KAK6644129.1"/>
    </source>
</evidence>
<dbReference type="CDD" id="cd20343">
    <property type="entry name" value="BRcat_RBR_HHARI-like"/>
    <property type="match status" value="1"/>
</dbReference>
<evidence type="ECO:0000256" key="9">
    <source>
        <dbReference type="ARBA" id="ARBA00022833"/>
    </source>
</evidence>
<gene>
    <name evidence="13" type="primary">ARI1</name>
    <name evidence="13" type="ORF">RUM43_000396</name>
    <name evidence="12" type="ORF">RUM44_006110</name>
</gene>
<dbReference type="Gene3D" id="3.30.40.10">
    <property type="entry name" value="Zinc/RING finger domain, C3HC4 (zinc finger)"/>
    <property type="match status" value="1"/>
</dbReference>
<evidence type="ECO:0000256" key="4">
    <source>
        <dbReference type="ARBA" id="ARBA00022679"/>
    </source>
</evidence>